<dbReference type="KEGG" id="abas:ACPOL_1916"/>
<keyword evidence="1" id="KW-0472">Membrane</keyword>
<dbReference type="AlphaFoldDB" id="A0A2Z5FWW7"/>
<sequence>MSDTIPQLELQPAIVEDPRWALVERIVSSASFVKSPRLCSILLYICELSLRGRNDEINELNIGAGVFGRSRNYDPSVDGIVRSHASRLRQKLEQYFTEEGIHETMRLSIPKGGYVPAFEPRGPLWSIEETGPSVLSATANELDPPPPSTPMPVAEDFDRRVIWVLSVALLLACGCIAYLLASARSDPRAAPFITKEHPLWRNFFSHDRPTMVICSDTGLTILENLTGSPVNLTDYLSGNYRTHIDSPAGTTVQTVQTIAEHRYTSIVDTEIVARLYRTAGPSTNGIEVRYSRDVRPNDLKAGPVILLGTQEGTPWVELFEDQMNFRVQHNHQWGSFSIINRSPRDKELPRYESDRADPEHKIYGIVALRPNLAGSGQVLILEGTSMAGTESAADFVFDDARLLPFLQRIRKPDGSIPFFEILLQSSNMNGNASHSEVMGYRVSPE</sequence>
<reference evidence="2 3" key="1">
    <citation type="journal article" date="2018" name="Front. Microbiol.">
        <title>Hydrolytic Capabilities as a Key to Environmental Success: Chitinolytic and Cellulolytic Acidobacteria From Acidic Sub-arctic Soils and Boreal Peatlands.</title>
        <authorList>
            <person name="Belova S.E."/>
            <person name="Ravin N.V."/>
            <person name="Pankratov T.A."/>
            <person name="Rakitin A.L."/>
            <person name="Ivanova A.A."/>
            <person name="Beletsky A.V."/>
            <person name="Mardanov A.V."/>
            <person name="Sinninghe Damste J.S."/>
            <person name="Dedysh S.N."/>
        </authorList>
    </citation>
    <scope>NUCLEOTIDE SEQUENCE [LARGE SCALE GENOMIC DNA]</scope>
    <source>
        <strain evidence="2 3">SBC82</strain>
    </source>
</reference>
<accession>A0A2Z5FWW7</accession>
<evidence type="ECO:0000313" key="3">
    <source>
        <dbReference type="Proteomes" id="UP000253606"/>
    </source>
</evidence>
<dbReference type="Proteomes" id="UP000253606">
    <property type="component" value="Chromosome"/>
</dbReference>
<protein>
    <submittedName>
        <fullName evidence="2">Adenylate cyclase</fullName>
    </submittedName>
</protein>
<feature type="transmembrane region" description="Helical" evidence="1">
    <location>
        <begin position="161"/>
        <end position="181"/>
    </location>
</feature>
<organism evidence="2 3">
    <name type="scientific">Acidisarcina polymorpha</name>
    <dbReference type="NCBI Taxonomy" id="2211140"/>
    <lineage>
        <taxon>Bacteria</taxon>
        <taxon>Pseudomonadati</taxon>
        <taxon>Acidobacteriota</taxon>
        <taxon>Terriglobia</taxon>
        <taxon>Terriglobales</taxon>
        <taxon>Acidobacteriaceae</taxon>
        <taxon>Acidisarcina</taxon>
    </lineage>
</organism>
<dbReference type="OrthoDB" id="104580at2"/>
<evidence type="ECO:0000256" key="1">
    <source>
        <dbReference type="SAM" id="Phobius"/>
    </source>
</evidence>
<proteinExistence type="predicted"/>
<dbReference type="EMBL" id="CP030840">
    <property type="protein sequence ID" value="AXC11252.1"/>
    <property type="molecule type" value="Genomic_DNA"/>
</dbReference>
<keyword evidence="3" id="KW-1185">Reference proteome</keyword>
<evidence type="ECO:0000313" key="2">
    <source>
        <dbReference type="EMBL" id="AXC11252.1"/>
    </source>
</evidence>
<gene>
    <name evidence="2" type="ORF">ACPOL_1916</name>
</gene>
<keyword evidence="1" id="KW-1133">Transmembrane helix</keyword>
<keyword evidence="1" id="KW-0812">Transmembrane</keyword>
<dbReference type="RefSeq" id="WP_114206719.1">
    <property type="nucleotide sequence ID" value="NZ_CP030840.1"/>
</dbReference>
<name>A0A2Z5FWW7_9BACT</name>